<evidence type="ECO:0000313" key="3">
    <source>
        <dbReference type="Proteomes" id="UP000189376"/>
    </source>
</evidence>
<feature type="compositionally biased region" description="Basic residues" evidence="1">
    <location>
        <begin position="233"/>
        <end position="244"/>
    </location>
</feature>
<proteinExistence type="predicted"/>
<feature type="compositionally biased region" description="Polar residues" evidence="1">
    <location>
        <begin position="1"/>
        <end position="15"/>
    </location>
</feature>
<feature type="region of interest" description="Disordered" evidence="1">
    <location>
        <begin position="1"/>
        <end position="244"/>
    </location>
</feature>
<comment type="caution">
    <text evidence="2">The sequence shown here is derived from an EMBL/GenBank/DDBJ whole genome shotgun (WGS) entry which is preliminary data.</text>
</comment>
<protein>
    <submittedName>
        <fullName evidence="2">Bacterial TniB protein</fullName>
    </submittedName>
</protein>
<keyword evidence="3" id="KW-1185">Reference proteome</keyword>
<feature type="compositionally biased region" description="Basic residues" evidence="1">
    <location>
        <begin position="40"/>
        <end position="55"/>
    </location>
</feature>
<feature type="compositionally biased region" description="Low complexity" evidence="1">
    <location>
        <begin position="202"/>
        <end position="219"/>
    </location>
</feature>
<name>A0A1V2UNC9_9GAMM</name>
<dbReference type="AlphaFoldDB" id="A0A1V2UNC9"/>
<accession>A0A1V2UNC9</accession>
<gene>
    <name evidence="2" type="ORF">AC058_20550</name>
</gene>
<evidence type="ECO:0000313" key="2">
    <source>
        <dbReference type="EMBL" id="ONN47888.1"/>
    </source>
</evidence>
<evidence type="ECO:0000256" key="1">
    <source>
        <dbReference type="SAM" id="MobiDB-lite"/>
    </source>
</evidence>
<dbReference type="Proteomes" id="UP000189376">
    <property type="component" value="Unassembled WGS sequence"/>
</dbReference>
<sequence>MTRIAASTSRHQLGRTSPFRRIRILPTRRQTTCHPPNRSTRLRSGSRGRISHHRPVPPAAGGPGLGPSSGGRAHPAPSRRPLDRLSARSRGAEPAGSPLCVAKQATHAQPAAGWPDQQWQVDDRREVPPHPPGQLRRRPGAHPGVGRADAVRAVRDPLLRRAARRDGRAAAPTPTVAGNGATGSGTAAQGRRAHAGDRRAAQRAGRQQRQPPGIPQPAALPRQRTAHPVGWGRHARRLPSHPLR</sequence>
<organism evidence="2 3">
    <name type="scientific">Acinetobacter genomosp. 33YU</name>
    <dbReference type="NCBI Taxonomy" id="1675530"/>
    <lineage>
        <taxon>Bacteria</taxon>
        <taxon>Pseudomonadati</taxon>
        <taxon>Pseudomonadota</taxon>
        <taxon>Gammaproteobacteria</taxon>
        <taxon>Moraxellales</taxon>
        <taxon>Moraxellaceae</taxon>
        <taxon>Acinetobacter</taxon>
    </lineage>
</organism>
<dbReference type="EMBL" id="LFZS01000084">
    <property type="protein sequence ID" value="ONN47888.1"/>
    <property type="molecule type" value="Genomic_DNA"/>
</dbReference>
<reference evidence="2 3" key="1">
    <citation type="submission" date="2015-07" db="EMBL/GenBank/DDBJ databases">
        <title>Acinetobacter yuneri, a novel member of Acinetobacter calcoaceticus-Acinetobacter baumannii complex isolated from clinical specimen.</title>
        <authorList>
            <person name="Yu Y."/>
        </authorList>
    </citation>
    <scope>NUCLEOTIDE SEQUENCE [LARGE SCALE GENOMIC DNA]</scope>
    <source>
        <strain evidence="2 3">A362</strain>
    </source>
</reference>
<feature type="compositionally biased region" description="Basic and acidic residues" evidence="1">
    <location>
        <begin position="149"/>
        <end position="168"/>
    </location>
</feature>